<dbReference type="Pfam" id="PF01553">
    <property type="entry name" value="Acyltransferase"/>
    <property type="match status" value="1"/>
</dbReference>
<evidence type="ECO:0000256" key="2">
    <source>
        <dbReference type="ARBA" id="ARBA00023315"/>
    </source>
</evidence>
<dbReference type="GO" id="GO:0003841">
    <property type="term" value="F:1-acylglycerol-3-phosphate O-acyltransferase activity"/>
    <property type="evidence" value="ECO:0007669"/>
    <property type="project" value="TreeGrafter"/>
</dbReference>
<dbReference type="SMART" id="SM00563">
    <property type="entry name" value="PlsC"/>
    <property type="match status" value="1"/>
</dbReference>
<evidence type="ECO:0000259" key="3">
    <source>
        <dbReference type="SMART" id="SM00563"/>
    </source>
</evidence>
<evidence type="ECO:0000256" key="1">
    <source>
        <dbReference type="ARBA" id="ARBA00022679"/>
    </source>
</evidence>
<dbReference type="PANTHER" id="PTHR10434:SF55">
    <property type="entry name" value="POSSIBLE ACYLTRANSFERASE"/>
    <property type="match status" value="1"/>
</dbReference>
<keyword evidence="1 4" id="KW-0808">Transferase</keyword>
<dbReference type="GO" id="GO:0005886">
    <property type="term" value="C:plasma membrane"/>
    <property type="evidence" value="ECO:0007669"/>
    <property type="project" value="TreeGrafter"/>
</dbReference>
<dbReference type="Proteomes" id="UP000198923">
    <property type="component" value="Unassembled WGS sequence"/>
</dbReference>
<organism evidence="4 5">
    <name type="scientific">Sinosporangium album</name>
    <dbReference type="NCBI Taxonomy" id="504805"/>
    <lineage>
        <taxon>Bacteria</taxon>
        <taxon>Bacillati</taxon>
        <taxon>Actinomycetota</taxon>
        <taxon>Actinomycetes</taxon>
        <taxon>Streptosporangiales</taxon>
        <taxon>Streptosporangiaceae</taxon>
        <taxon>Sinosporangium</taxon>
    </lineage>
</organism>
<evidence type="ECO:0000313" key="4">
    <source>
        <dbReference type="EMBL" id="SDG02740.1"/>
    </source>
</evidence>
<dbReference type="EMBL" id="FNCN01000001">
    <property type="protein sequence ID" value="SDG02740.1"/>
    <property type="molecule type" value="Genomic_DNA"/>
</dbReference>
<gene>
    <name evidence="4" type="ORF">SAMN05421505_101148</name>
</gene>
<dbReference type="RefSeq" id="WP_093167162.1">
    <property type="nucleotide sequence ID" value="NZ_FNCN01000001.1"/>
</dbReference>
<dbReference type="CDD" id="cd07989">
    <property type="entry name" value="LPLAT_AGPAT-like"/>
    <property type="match status" value="1"/>
</dbReference>
<dbReference type="SUPFAM" id="SSF69593">
    <property type="entry name" value="Glycerol-3-phosphate (1)-acyltransferase"/>
    <property type="match status" value="1"/>
</dbReference>
<name>A0A1G7QYJ6_9ACTN</name>
<dbReference type="STRING" id="504805.SAMN05421505_101148"/>
<dbReference type="PANTHER" id="PTHR10434">
    <property type="entry name" value="1-ACYL-SN-GLYCEROL-3-PHOSPHATE ACYLTRANSFERASE"/>
    <property type="match status" value="1"/>
</dbReference>
<accession>A0A1G7QYJ6</accession>
<dbReference type="InterPro" id="IPR002123">
    <property type="entry name" value="Plipid/glycerol_acylTrfase"/>
</dbReference>
<sequence>MADIVYPPVIWTSLTSFRALDLRLRVEGAEHVPKAGGAVLAANHVSYLDFIFAGFAARPAGRLVRFMAKKEVFDHKISGPLMRAMHHIPVDRSAGAAAYDHAVRALRGGEIVGVFPEATISRSFTVKDMKSGAVRMAASAGVPLIPVALWGTQRLWSKGCPRNLLQRHVPIAIVVGEPTFPQADDDPAALTAELRVRLSAMLDQAQRAYPDIRPGAWWQPVHLGGTAPTPEEAAALDTAEIEARRTRRGAGHDTPPE</sequence>
<dbReference type="OrthoDB" id="3210041at2"/>
<keyword evidence="2 4" id="KW-0012">Acyltransferase</keyword>
<dbReference type="AlphaFoldDB" id="A0A1G7QYJ6"/>
<reference evidence="4 5" key="1">
    <citation type="submission" date="2016-10" db="EMBL/GenBank/DDBJ databases">
        <authorList>
            <person name="de Groot N.N."/>
        </authorList>
    </citation>
    <scope>NUCLEOTIDE SEQUENCE [LARGE SCALE GENOMIC DNA]</scope>
    <source>
        <strain evidence="4 5">CPCC 201354</strain>
    </source>
</reference>
<proteinExistence type="predicted"/>
<dbReference type="GO" id="GO:0006654">
    <property type="term" value="P:phosphatidic acid biosynthetic process"/>
    <property type="evidence" value="ECO:0007669"/>
    <property type="project" value="TreeGrafter"/>
</dbReference>
<protein>
    <submittedName>
        <fullName evidence="4">1-acyl-sn-glycerol-3-phosphate acyltransferases</fullName>
    </submittedName>
</protein>
<keyword evidence="5" id="KW-1185">Reference proteome</keyword>
<evidence type="ECO:0000313" key="5">
    <source>
        <dbReference type="Proteomes" id="UP000198923"/>
    </source>
</evidence>
<feature type="domain" description="Phospholipid/glycerol acyltransferase" evidence="3">
    <location>
        <begin position="38"/>
        <end position="152"/>
    </location>
</feature>